<dbReference type="EMBL" id="CAADFF010000053">
    <property type="protein sequence ID" value="VFJ94073.1"/>
    <property type="molecule type" value="Genomic_DNA"/>
</dbReference>
<reference evidence="1" key="1">
    <citation type="submission" date="2019-02" db="EMBL/GenBank/DDBJ databases">
        <authorList>
            <person name="Gruber-Vodicka R. H."/>
            <person name="Seah K. B. B."/>
        </authorList>
    </citation>
    <scope>NUCLEOTIDE SEQUENCE</scope>
    <source>
        <strain evidence="1">BECK_M7</strain>
    </source>
</reference>
<gene>
    <name evidence="1" type="ORF">BECKLFY1418B_GA0070995_105310</name>
</gene>
<evidence type="ECO:0008006" key="2">
    <source>
        <dbReference type="Google" id="ProtNLM"/>
    </source>
</evidence>
<accession>A0A450UNG0</accession>
<proteinExistence type="predicted"/>
<name>A0A450UNG0_9GAMM</name>
<dbReference type="AlphaFoldDB" id="A0A450UNG0"/>
<evidence type="ECO:0000313" key="1">
    <source>
        <dbReference type="EMBL" id="VFJ94073.1"/>
    </source>
</evidence>
<organism evidence="1">
    <name type="scientific">Candidatus Kentrum sp. LFY</name>
    <dbReference type="NCBI Taxonomy" id="2126342"/>
    <lineage>
        <taxon>Bacteria</taxon>
        <taxon>Pseudomonadati</taxon>
        <taxon>Pseudomonadota</taxon>
        <taxon>Gammaproteobacteria</taxon>
        <taxon>Candidatus Kentrum</taxon>
    </lineage>
</organism>
<sequence length="86" mass="9829">MTGTHVPVALRRKVHSRANGCREYCRIPEAIGFALHEIDHILPEHFHPRRDGWLESATPTGRATIFLLHLNTPEKVKERTVIIGTR</sequence>
<protein>
    <recommendedName>
        <fullName evidence="2">HNH endonuclease</fullName>
    </recommendedName>
</protein>